<name>A0AA40K612_9PEZI</name>
<protein>
    <recommendedName>
        <fullName evidence="3">DUF1993 domain-containing protein</fullName>
    </recommendedName>
</protein>
<dbReference type="AlphaFoldDB" id="A0AA40K612"/>
<proteinExistence type="predicted"/>
<dbReference type="SUPFAM" id="SSF109854">
    <property type="entry name" value="DinB/YfiT-like putative metalloenzymes"/>
    <property type="match status" value="1"/>
</dbReference>
<organism evidence="1 2">
    <name type="scientific">Apiosordaria backusii</name>
    <dbReference type="NCBI Taxonomy" id="314023"/>
    <lineage>
        <taxon>Eukaryota</taxon>
        <taxon>Fungi</taxon>
        <taxon>Dikarya</taxon>
        <taxon>Ascomycota</taxon>
        <taxon>Pezizomycotina</taxon>
        <taxon>Sordariomycetes</taxon>
        <taxon>Sordariomycetidae</taxon>
        <taxon>Sordariales</taxon>
        <taxon>Lasiosphaeriaceae</taxon>
        <taxon>Apiosordaria</taxon>
    </lineage>
</organism>
<reference evidence="1" key="1">
    <citation type="submission" date="2023-06" db="EMBL/GenBank/DDBJ databases">
        <title>Genome-scale phylogeny and comparative genomics of the fungal order Sordariales.</title>
        <authorList>
            <consortium name="Lawrence Berkeley National Laboratory"/>
            <person name="Hensen N."/>
            <person name="Bonometti L."/>
            <person name="Westerberg I."/>
            <person name="Brannstrom I.O."/>
            <person name="Guillou S."/>
            <person name="Cros-Aarteil S."/>
            <person name="Calhoun S."/>
            <person name="Haridas S."/>
            <person name="Kuo A."/>
            <person name="Mondo S."/>
            <person name="Pangilinan J."/>
            <person name="Riley R."/>
            <person name="Labutti K."/>
            <person name="Andreopoulos B."/>
            <person name="Lipzen A."/>
            <person name="Chen C."/>
            <person name="Yanf M."/>
            <person name="Daum C."/>
            <person name="Ng V."/>
            <person name="Clum A."/>
            <person name="Steindorff A."/>
            <person name="Ohm R."/>
            <person name="Martin F."/>
            <person name="Silar P."/>
            <person name="Natvig D."/>
            <person name="Lalanne C."/>
            <person name="Gautier V."/>
            <person name="Ament-Velasquez S.L."/>
            <person name="Kruys A."/>
            <person name="Hutchinson M.I."/>
            <person name="Powell A.J."/>
            <person name="Barry K."/>
            <person name="Miller A.N."/>
            <person name="Grigoriev I.V."/>
            <person name="Debuchy R."/>
            <person name="Gladieux P."/>
            <person name="Thoren M.H."/>
            <person name="Johannesson H."/>
        </authorList>
    </citation>
    <scope>NUCLEOTIDE SEQUENCE</scope>
    <source>
        <strain evidence="1">CBS 540.89</strain>
    </source>
</reference>
<dbReference type="PANTHER" id="PTHR36922:SF1">
    <property type="entry name" value="DUF1993 DOMAIN-CONTAINING PROTEIN"/>
    <property type="match status" value="1"/>
</dbReference>
<sequence length="171" mass="18732">MSLTLSSVTISTFSKGLSTLVHILQKAEEHAASQGLDANAEYINARLIDDMLPLTFQIQNVTNTIRKTLARSQGKADQPWEDGEKTFADLYARIGKARQVIKEADAAAIDAKANEVVDLPLGPTTIKIASRDSVLNQGIPNFFFHLNTAYAILRSKGVPVGKRDYIESFLV</sequence>
<evidence type="ECO:0008006" key="3">
    <source>
        <dbReference type="Google" id="ProtNLM"/>
    </source>
</evidence>
<dbReference type="InterPro" id="IPR034660">
    <property type="entry name" value="DinB/YfiT-like"/>
</dbReference>
<evidence type="ECO:0000313" key="1">
    <source>
        <dbReference type="EMBL" id="KAK0747256.1"/>
    </source>
</evidence>
<dbReference type="InterPro" id="IPR018531">
    <property type="entry name" value="DUF1993"/>
</dbReference>
<dbReference type="Pfam" id="PF09351">
    <property type="entry name" value="DUF1993"/>
    <property type="match status" value="1"/>
</dbReference>
<keyword evidence="2" id="KW-1185">Reference proteome</keyword>
<evidence type="ECO:0000313" key="2">
    <source>
        <dbReference type="Proteomes" id="UP001172159"/>
    </source>
</evidence>
<dbReference type="Proteomes" id="UP001172159">
    <property type="component" value="Unassembled WGS sequence"/>
</dbReference>
<accession>A0AA40K612</accession>
<comment type="caution">
    <text evidence="1">The sequence shown here is derived from an EMBL/GenBank/DDBJ whole genome shotgun (WGS) entry which is preliminary data.</text>
</comment>
<dbReference type="Gene3D" id="1.20.120.450">
    <property type="entry name" value="dinb family like domain"/>
    <property type="match status" value="1"/>
</dbReference>
<gene>
    <name evidence="1" type="ORF">B0T21DRAFT_343054</name>
</gene>
<dbReference type="EMBL" id="JAUKTV010000001">
    <property type="protein sequence ID" value="KAK0747256.1"/>
    <property type="molecule type" value="Genomic_DNA"/>
</dbReference>
<dbReference type="PANTHER" id="PTHR36922">
    <property type="entry name" value="BLL2446 PROTEIN"/>
    <property type="match status" value="1"/>
</dbReference>